<accession>A0A7G5IEL4</accession>
<dbReference type="Proteomes" id="UP000515292">
    <property type="component" value="Chromosome"/>
</dbReference>
<protein>
    <submittedName>
        <fullName evidence="1">Uncharacterized protein</fullName>
    </submittedName>
</protein>
<keyword evidence="2" id="KW-1185">Reference proteome</keyword>
<gene>
    <name evidence="1" type="ORF">H3309_10405</name>
</gene>
<organism evidence="1 2">
    <name type="scientific">Sandaracinobacteroides saxicola</name>
    <dbReference type="NCBI Taxonomy" id="2759707"/>
    <lineage>
        <taxon>Bacteria</taxon>
        <taxon>Pseudomonadati</taxon>
        <taxon>Pseudomonadota</taxon>
        <taxon>Alphaproteobacteria</taxon>
        <taxon>Sphingomonadales</taxon>
        <taxon>Sphingosinicellaceae</taxon>
        <taxon>Sandaracinobacteroides</taxon>
    </lineage>
</organism>
<evidence type="ECO:0000313" key="1">
    <source>
        <dbReference type="EMBL" id="QMW21806.1"/>
    </source>
</evidence>
<reference evidence="1 2" key="1">
    <citation type="submission" date="2020-07" db="EMBL/GenBank/DDBJ databases">
        <title>Complete genome sequence for Sandaracinobacter sp. M6.</title>
        <authorList>
            <person name="Tang Y."/>
            <person name="Liu Q."/>
            <person name="Guo Z."/>
            <person name="Lei P."/>
            <person name="Huang B."/>
        </authorList>
    </citation>
    <scope>NUCLEOTIDE SEQUENCE [LARGE SCALE GENOMIC DNA]</scope>
    <source>
        <strain evidence="1 2">M6</strain>
    </source>
</reference>
<name>A0A7G5IEL4_9SPHN</name>
<dbReference type="KEGG" id="sand:H3309_10405"/>
<dbReference type="AlphaFoldDB" id="A0A7G5IEL4"/>
<dbReference type="RefSeq" id="WP_182294652.1">
    <property type="nucleotide sequence ID" value="NZ_CP059851.1"/>
</dbReference>
<evidence type="ECO:0000313" key="2">
    <source>
        <dbReference type="Proteomes" id="UP000515292"/>
    </source>
</evidence>
<proteinExistence type="predicted"/>
<dbReference type="EMBL" id="CP059851">
    <property type="protein sequence ID" value="QMW21806.1"/>
    <property type="molecule type" value="Genomic_DNA"/>
</dbReference>
<sequence>MEDPRQFNIENGQGLLLCPSCGFPGYSDKPAYDERGGIVGTTICSCCLWEPGFDDDQLASVNAGDTILQSLKNYRAKLGTLQLGQGGRDRRPKDFNVERQLSVLFAIAPHVR</sequence>